<name>A0ABR2VNM0_9FUNG</name>
<organism evidence="2 3">
    <name type="scientific">Basidiobolus ranarum</name>
    <dbReference type="NCBI Taxonomy" id="34480"/>
    <lineage>
        <taxon>Eukaryota</taxon>
        <taxon>Fungi</taxon>
        <taxon>Fungi incertae sedis</taxon>
        <taxon>Zoopagomycota</taxon>
        <taxon>Entomophthoromycotina</taxon>
        <taxon>Basidiobolomycetes</taxon>
        <taxon>Basidiobolales</taxon>
        <taxon>Basidiobolaceae</taxon>
        <taxon>Basidiobolus</taxon>
    </lineage>
</organism>
<reference evidence="2 3" key="1">
    <citation type="submission" date="2023-04" db="EMBL/GenBank/DDBJ databases">
        <title>Genome of Basidiobolus ranarum AG-B5.</title>
        <authorList>
            <person name="Stajich J.E."/>
            <person name="Carter-House D."/>
            <person name="Gryganskyi A."/>
        </authorList>
    </citation>
    <scope>NUCLEOTIDE SEQUENCE [LARGE SCALE GENOMIC DNA]</scope>
    <source>
        <strain evidence="2 3">AG-B5</strain>
    </source>
</reference>
<dbReference type="Gene3D" id="2.60.40.200">
    <property type="entry name" value="Superoxide dismutase, copper/zinc binding domain"/>
    <property type="match status" value="1"/>
</dbReference>
<keyword evidence="1" id="KW-0732">Signal</keyword>
<sequence>MVHMTSFLLSVMAAASYTSMVQSQSPSPLQADINLNRINAMFHFEPMPLGVQVTIDVSAGLSKGFAISSKRGFEYSINISPVEANNDCTATGGKLDPANVGAAVRCNPAKAEQCQQGDLSGKISTSEPCKQRGFYLVCQYLLI</sequence>
<dbReference type="SUPFAM" id="SSF49329">
    <property type="entry name" value="Cu,Zn superoxide dismutase-like"/>
    <property type="match status" value="1"/>
</dbReference>
<dbReference type="EMBL" id="JASJQH010008781">
    <property type="protein sequence ID" value="KAK9686712.1"/>
    <property type="molecule type" value="Genomic_DNA"/>
</dbReference>
<dbReference type="InterPro" id="IPR036423">
    <property type="entry name" value="SOD-like_Cu/Zn_dom_sf"/>
</dbReference>
<feature type="signal peptide" evidence="1">
    <location>
        <begin position="1"/>
        <end position="23"/>
    </location>
</feature>
<accession>A0ABR2VNM0</accession>
<comment type="caution">
    <text evidence="2">The sequence shown here is derived from an EMBL/GenBank/DDBJ whole genome shotgun (WGS) entry which is preliminary data.</text>
</comment>
<protein>
    <submittedName>
        <fullName evidence="2">Uncharacterized protein</fullName>
    </submittedName>
</protein>
<proteinExistence type="predicted"/>
<evidence type="ECO:0000313" key="2">
    <source>
        <dbReference type="EMBL" id="KAK9686712.1"/>
    </source>
</evidence>
<keyword evidence="3" id="KW-1185">Reference proteome</keyword>
<evidence type="ECO:0000313" key="3">
    <source>
        <dbReference type="Proteomes" id="UP001479436"/>
    </source>
</evidence>
<evidence type="ECO:0000256" key="1">
    <source>
        <dbReference type="SAM" id="SignalP"/>
    </source>
</evidence>
<feature type="chain" id="PRO_5047210387" evidence="1">
    <location>
        <begin position="24"/>
        <end position="143"/>
    </location>
</feature>
<dbReference type="Proteomes" id="UP001479436">
    <property type="component" value="Unassembled WGS sequence"/>
</dbReference>
<gene>
    <name evidence="2" type="ORF">K7432_015058</name>
</gene>